<keyword evidence="3" id="KW-1185">Reference proteome</keyword>
<feature type="compositionally biased region" description="Basic and acidic residues" evidence="1">
    <location>
        <begin position="43"/>
        <end position="56"/>
    </location>
</feature>
<evidence type="ECO:0000256" key="1">
    <source>
        <dbReference type="SAM" id="MobiDB-lite"/>
    </source>
</evidence>
<name>A0AAE1PUP9_9EUCA</name>
<feature type="region of interest" description="Disordered" evidence="1">
    <location>
        <begin position="1"/>
        <end position="76"/>
    </location>
</feature>
<accession>A0AAE1PUP9</accession>
<dbReference type="AlphaFoldDB" id="A0AAE1PUP9"/>
<dbReference type="EMBL" id="JAWZYT010001200">
    <property type="protein sequence ID" value="KAK4314649.1"/>
    <property type="molecule type" value="Genomic_DNA"/>
</dbReference>
<gene>
    <name evidence="2" type="ORF">Pmani_014073</name>
</gene>
<sequence>MEKEKIREKEKGDDGKEKRIREEEIEMKEKERIREEENGDEEREQRETENRRDRQCIGKGMWGEEGEKTGEKNIWGRKRGSSLNGNIESEVTNHWLTIIKHTLNCRKFYHAPYHHTSKEQHITNHHSSTHKGKWTSQHQAIASTHNTIAGEDDHQPQHNYTSYTPVTTQLHIIHTSHNTTTHHTHQSQHNYTAYTPVTTQLHSMNTSHNTTTQHKHQSQHNYTAYTPVTTQLHNIHTSHNTAVMDGGWFY</sequence>
<evidence type="ECO:0000313" key="3">
    <source>
        <dbReference type="Proteomes" id="UP001292094"/>
    </source>
</evidence>
<organism evidence="2 3">
    <name type="scientific">Petrolisthes manimaculis</name>
    <dbReference type="NCBI Taxonomy" id="1843537"/>
    <lineage>
        <taxon>Eukaryota</taxon>
        <taxon>Metazoa</taxon>
        <taxon>Ecdysozoa</taxon>
        <taxon>Arthropoda</taxon>
        <taxon>Crustacea</taxon>
        <taxon>Multicrustacea</taxon>
        <taxon>Malacostraca</taxon>
        <taxon>Eumalacostraca</taxon>
        <taxon>Eucarida</taxon>
        <taxon>Decapoda</taxon>
        <taxon>Pleocyemata</taxon>
        <taxon>Anomura</taxon>
        <taxon>Galatheoidea</taxon>
        <taxon>Porcellanidae</taxon>
        <taxon>Petrolisthes</taxon>
    </lineage>
</organism>
<protein>
    <submittedName>
        <fullName evidence="2">Uncharacterized protein</fullName>
    </submittedName>
</protein>
<feature type="compositionally biased region" description="Basic and acidic residues" evidence="1">
    <location>
        <begin position="1"/>
        <end position="36"/>
    </location>
</feature>
<evidence type="ECO:0000313" key="2">
    <source>
        <dbReference type="EMBL" id="KAK4314649.1"/>
    </source>
</evidence>
<comment type="caution">
    <text evidence="2">The sequence shown here is derived from an EMBL/GenBank/DDBJ whole genome shotgun (WGS) entry which is preliminary data.</text>
</comment>
<reference evidence="2" key="1">
    <citation type="submission" date="2023-11" db="EMBL/GenBank/DDBJ databases">
        <title>Genome assemblies of two species of porcelain crab, Petrolisthes cinctipes and Petrolisthes manimaculis (Anomura: Porcellanidae).</title>
        <authorList>
            <person name="Angst P."/>
        </authorList>
    </citation>
    <scope>NUCLEOTIDE SEQUENCE</scope>
    <source>
        <strain evidence="2">PB745_02</strain>
        <tissue evidence="2">Gill</tissue>
    </source>
</reference>
<dbReference type="Proteomes" id="UP001292094">
    <property type="component" value="Unassembled WGS sequence"/>
</dbReference>
<proteinExistence type="predicted"/>